<feature type="compositionally biased region" description="Basic and acidic residues" evidence="1">
    <location>
        <begin position="404"/>
        <end position="413"/>
    </location>
</feature>
<feature type="compositionally biased region" description="Basic and acidic residues" evidence="1">
    <location>
        <begin position="213"/>
        <end position="230"/>
    </location>
</feature>
<gene>
    <name evidence="2" type="ORF">FPHYL_10959</name>
</gene>
<feature type="compositionally biased region" description="Basic residues" evidence="1">
    <location>
        <begin position="414"/>
        <end position="428"/>
    </location>
</feature>
<feature type="compositionally biased region" description="Basic and acidic residues" evidence="1">
    <location>
        <begin position="36"/>
        <end position="48"/>
    </location>
</feature>
<feature type="compositionally biased region" description="Polar residues" evidence="1">
    <location>
        <begin position="16"/>
        <end position="28"/>
    </location>
</feature>
<feature type="region of interest" description="Disordered" evidence="1">
    <location>
        <begin position="1"/>
        <end position="48"/>
    </location>
</feature>
<feature type="compositionally biased region" description="Basic and acidic residues" evidence="1">
    <location>
        <begin position="118"/>
        <end position="130"/>
    </location>
</feature>
<feature type="region of interest" description="Disordered" evidence="1">
    <location>
        <begin position="358"/>
        <end position="428"/>
    </location>
</feature>
<proteinExistence type="predicted"/>
<dbReference type="Proteomes" id="UP000582016">
    <property type="component" value="Unassembled WGS sequence"/>
</dbReference>
<dbReference type="AlphaFoldDB" id="A0A8H5MXW6"/>
<feature type="region of interest" description="Disordered" evidence="1">
    <location>
        <begin position="213"/>
        <end position="233"/>
    </location>
</feature>
<feature type="region of interest" description="Disordered" evidence="1">
    <location>
        <begin position="110"/>
        <end position="133"/>
    </location>
</feature>
<organism evidence="2 3">
    <name type="scientific">Fusarium phyllophilum</name>
    <dbReference type="NCBI Taxonomy" id="47803"/>
    <lineage>
        <taxon>Eukaryota</taxon>
        <taxon>Fungi</taxon>
        <taxon>Dikarya</taxon>
        <taxon>Ascomycota</taxon>
        <taxon>Pezizomycotina</taxon>
        <taxon>Sordariomycetes</taxon>
        <taxon>Hypocreomycetidae</taxon>
        <taxon>Hypocreales</taxon>
        <taxon>Nectriaceae</taxon>
        <taxon>Fusarium</taxon>
        <taxon>Fusarium fujikuroi species complex</taxon>
    </lineage>
</organism>
<feature type="region of interest" description="Disordered" evidence="1">
    <location>
        <begin position="257"/>
        <end position="291"/>
    </location>
</feature>
<dbReference type="EMBL" id="JAAOAQ010000496">
    <property type="protein sequence ID" value="KAF5544688.1"/>
    <property type="molecule type" value="Genomic_DNA"/>
</dbReference>
<keyword evidence="3" id="KW-1185">Reference proteome</keyword>
<name>A0A8H5MXW6_9HYPO</name>
<reference evidence="2 3" key="1">
    <citation type="submission" date="2020-05" db="EMBL/GenBank/DDBJ databases">
        <title>Identification and distribution of gene clusters putatively required for synthesis of sphingolipid metabolism inhibitors in phylogenetically diverse species of the filamentous fungus Fusarium.</title>
        <authorList>
            <person name="Kim H.-S."/>
            <person name="Busman M."/>
            <person name="Brown D.W."/>
            <person name="Divon H."/>
            <person name="Uhlig S."/>
            <person name="Proctor R.H."/>
        </authorList>
    </citation>
    <scope>NUCLEOTIDE SEQUENCE [LARGE SCALE GENOMIC DNA]</scope>
    <source>
        <strain evidence="2 3">NRRL 13617</strain>
    </source>
</reference>
<accession>A0A8H5MXW6</accession>
<comment type="caution">
    <text evidence="2">The sequence shown here is derived from an EMBL/GenBank/DDBJ whole genome shotgun (WGS) entry which is preliminary data.</text>
</comment>
<feature type="compositionally biased region" description="Basic residues" evidence="1">
    <location>
        <begin position="377"/>
        <end position="386"/>
    </location>
</feature>
<evidence type="ECO:0000313" key="3">
    <source>
        <dbReference type="Proteomes" id="UP000582016"/>
    </source>
</evidence>
<dbReference type="OrthoDB" id="5100978at2759"/>
<feature type="compositionally biased region" description="Low complexity" evidence="1">
    <location>
        <begin position="1"/>
        <end position="13"/>
    </location>
</feature>
<evidence type="ECO:0000256" key="1">
    <source>
        <dbReference type="SAM" id="MobiDB-lite"/>
    </source>
</evidence>
<feature type="compositionally biased region" description="Basic and acidic residues" evidence="1">
    <location>
        <begin position="257"/>
        <end position="274"/>
    </location>
</feature>
<sequence length="462" mass="53237">MSSSKSSSGQSRSRSPDNSPASSVQEVSITDEEVKDPEPDLPKAPEHFERAFSVPKALFDIYETSREWHFGFTRGQNVQVLLVQLNQANLKREKAEQQVRDLTQRLSSIAESGPKIQPSERERKCPEGEKVTPSNLRRKRCARLKELIENPSNIPLEKRFEKLAGWSEEVEADIDAAQDRNTLLFDELGEAGKDIKRLEDERLSLKDNKEKLEKQLEQSRKESTMADDVRTSAVPGAKLLQSLASQNDQKNRLAELQRENDRLREENDEMRNAREQFQSQDSPSEGPEIRTYDANPEEAQLRSADAGVEAPSADVEMGGITAGQDCTAPQDIEVPEMPMTPPAAPEAEETLVLYPQRLLNSINRRPRTSSDDARRGRDSRRRRRQEQRRLEREEEEEAQQRQQRGSEREEDVRRPRRHHRKPPKVYKQKKKILSPLAWVRYRRTLMDFLSFSYMFSSPLKLP</sequence>
<evidence type="ECO:0000313" key="2">
    <source>
        <dbReference type="EMBL" id="KAF5544688.1"/>
    </source>
</evidence>
<protein>
    <submittedName>
        <fullName evidence="2">Uncharacterized protein</fullName>
    </submittedName>
</protein>